<dbReference type="Proteomes" id="UP001189429">
    <property type="component" value="Unassembled WGS sequence"/>
</dbReference>
<comment type="caution">
    <text evidence="1">The sequence shown here is derived from an EMBL/GenBank/DDBJ whole genome shotgun (WGS) entry which is preliminary data.</text>
</comment>
<gene>
    <name evidence="1" type="ORF">PCOR1329_LOCUS27558</name>
</gene>
<accession>A0ABN9SD18</accession>
<keyword evidence="2" id="KW-1185">Reference proteome</keyword>
<evidence type="ECO:0000313" key="2">
    <source>
        <dbReference type="Proteomes" id="UP001189429"/>
    </source>
</evidence>
<evidence type="ECO:0000313" key="1">
    <source>
        <dbReference type="EMBL" id="CAK0828303.1"/>
    </source>
</evidence>
<name>A0ABN9SD18_9DINO</name>
<dbReference type="EMBL" id="CAUYUJ010010001">
    <property type="protein sequence ID" value="CAK0828303.1"/>
    <property type="molecule type" value="Genomic_DNA"/>
</dbReference>
<reference evidence="1" key="1">
    <citation type="submission" date="2023-10" db="EMBL/GenBank/DDBJ databases">
        <authorList>
            <person name="Chen Y."/>
            <person name="Shah S."/>
            <person name="Dougan E. K."/>
            <person name="Thang M."/>
            <person name="Chan C."/>
        </authorList>
    </citation>
    <scope>NUCLEOTIDE SEQUENCE [LARGE SCALE GENOMIC DNA]</scope>
</reference>
<organism evidence="1 2">
    <name type="scientific">Prorocentrum cordatum</name>
    <dbReference type="NCBI Taxonomy" id="2364126"/>
    <lineage>
        <taxon>Eukaryota</taxon>
        <taxon>Sar</taxon>
        <taxon>Alveolata</taxon>
        <taxon>Dinophyceae</taxon>
        <taxon>Prorocentrales</taxon>
        <taxon>Prorocentraceae</taxon>
        <taxon>Prorocentrum</taxon>
    </lineage>
</organism>
<feature type="non-terminal residue" evidence="1">
    <location>
        <position position="121"/>
    </location>
</feature>
<proteinExistence type="predicted"/>
<protein>
    <submittedName>
        <fullName evidence="1">Uncharacterized protein</fullName>
    </submittedName>
</protein>
<sequence length="121" mass="12209">MPADIARAASLAESCAEAGGAAQPDLLELAELAPQPDDWTVGVLLRPVAFAALAAQGGPRCFAADERDGEGARGDEVDAVREAATQERAGGPRGACAAGNADARRERCASRALGANGPARQ</sequence>